<feature type="non-terminal residue" evidence="2">
    <location>
        <position position="1"/>
    </location>
</feature>
<feature type="region of interest" description="Disordered" evidence="1">
    <location>
        <begin position="69"/>
        <end position="94"/>
    </location>
</feature>
<sequence length="94" mass="10947">KKSNQDSNSDLPERATKCIQLLSLSSDIVAHDVNDGSMICRCMCMKDTTVSHSMKFMVVNQWKRIARKGSPEETFQHEIRRNKQENRMRSHHDN</sequence>
<reference evidence="2 3" key="1">
    <citation type="journal article" date="2014" name="Nat. Genet.">
        <title>Genome and transcriptome of the porcine whipworm Trichuris suis.</title>
        <authorList>
            <person name="Jex A.R."/>
            <person name="Nejsum P."/>
            <person name="Schwarz E.M."/>
            <person name="Hu L."/>
            <person name="Young N.D."/>
            <person name="Hall R.S."/>
            <person name="Korhonen P.K."/>
            <person name="Liao S."/>
            <person name="Thamsborg S."/>
            <person name="Xia J."/>
            <person name="Xu P."/>
            <person name="Wang S."/>
            <person name="Scheerlinck J.P."/>
            <person name="Hofmann A."/>
            <person name="Sternberg P.W."/>
            <person name="Wang J."/>
            <person name="Gasser R.B."/>
        </authorList>
    </citation>
    <scope>NUCLEOTIDE SEQUENCE [LARGE SCALE GENOMIC DNA]</scope>
    <source>
        <strain evidence="2">DCEP-RM93M</strain>
    </source>
</reference>
<dbReference type="EMBL" id="KL363205">
    <property type="protein sequence ID" value="KFD54648.1"/>
    <property type="molecule type" value="Genomic_DNA"/>
</dbReference>
<evidence type="ECO:0000256" key="1">
    <source>
        <dbReference type="SAM" id="MobiDB-lite"/>
    </source>
</evidence>
<accession>A0A085MBQ2</accession>
<name>A0A085MBQ2_9BILA</name>
<evidence type="ECO:0000313" key="2">
    <source>
        <dbReference type="EMBL" id="KFD54648.1"/>
    </source>
</evidence>
<gene>
    <name evidence="2" type="ORF">M513_04348</name>
</gene>
<organism evidence="2 3">
    <name type="scientific">Trichuris suis</name>
    <name type="common">pig whipworm</name>
    <dbReference type="NCBI Taxonomy" id="68888"/>
    <lineage>
        <taxon>Eukaryota</taxon>
        <taxon>Metazoa</taxon>
        <taxon>Ecdysozoa</taxon>
        <taxon>Nematoda</taxon>
        <taxon>Enoplea</taxon>
        <taxon>Dorylaimia</taxon>
        <taxon>Trichinellida</taxon>
        <taxon>Trichuridae</taxon>
        <taxon>Trichuris</taxon>
    </lineage>
</organism>
<dbReference type="AlphaFoldDB" id="A0A085MBQ2"/>
<protein>
    <submittedName>
        <fullName evidence="2">Uncharacterized protein</fullName>
    </submittedName>
</protein>
<proteinExistence type="predicted"/>
<keyword evidence="3" id="KW-1185">Reference proteome</keyword>
<evidence type="ECO:0000313" key="3">
    <source>
        <dbReference type="Proteomes" id="UP000030764"/>
    </source>
</evidence>
<dbReference type="Proteomes" id="UP000030764">
    <property type="component" value="Unassembled WGS sequence"/>
</dbReference>